<dbReference type="AlphaFoldDB" id="A0AAJ0G684"/>
<organism evidence="2 3">
    <name type="scientific">Extremus antarcticus</name>
    <dbReference type="NCBI Taxonomy" id="702011"/>
    <lineage>
        <taxon>Eukaryota</taxon>
        <taxon>Fungi</taxon>
        <taxon>Dikarya</taxon>
        <taxon>Ascomycota</taxon>
        <taxon>Pezizomycotina</taxon>
        <taxon>Dothideomycetes</taxon>
        <taxon>Dothideomycetidae</taxon>
        <taxon>Mycosphaerellales</taxon>
        <taxon>Extremaceae</taxon>
        <taxon>Extremus</taxon>
    </lineage>
</organism>
<evidence type="ECO:0000313" key="3">
    <source>
        <dbReference type="Proteomes" id="UP001271007"/>
    </source>
</evidence>
<sequence length="210" mass="21491">MKSFTSAAVLGLAALASASPRSQSKRQTQPGCIVDTVVGASTDQVAASINQWFADVNTVNSFLNDAPGLISDPGTLLQRASAALVNAADEPCQLMTLTSTSDLGSDVTDAFECAGQDLMRVFGDHVITNLNTIIASPNNTVAVQSAVDDINAFRCCNVLSDASILWQDNAADNGLAGSVPISAPQEDACASITCTQACTGLDNGSFGTVG</sequence>
<keyword evidence="1" id="KW-0732">Signal</keyword>
<evidence type="ECO:0000256" key="1">
    <source>
        <dbReference type="SAM" id="SignalP"/>
    </source>
</evidence>
<protein>
    <submittedName>
        <fullName evidence="2">Uncharacterized protein</fullName>
    </submittedName>
</protein>
<dbReference type="EMBL" id="JAWDJX010000033">
    <property type="protein sequence ID" value="KAK3050271.1"/>
    <property type="molecule type" value="Genomic_DNA"/>
</dbReference>
<accession>A0AAJ0G684</accession>
<keyword evidence="3" id="KW-1185">Reference proteome</keyword>
<evidence type="ECO:0000313" key="2">
    <source>
        <dbReference type="EMBL" id="KAK3050271.1"/>
    </source>
</evidence>
<dbReference type="Proteomes" id="UP001271007">
    <property type="component" value="Unassembled WGS sequence"/>
</dbReference>
<gene>
    <name evidence="2" type="ORF">LTR09_008420</name>
</gene>
<reference evidence="2" key="1">
    <citation type="submission" date="2023-04" db="EMBL/GenBank/DDBJ databases">
        <title>Black Yeasts Isolated from many extreme environments.</title>
        <authorList>
            <person name="Coleine C."/>
            <person name="Stajich J.E."/>
            <person name="Selbmann L."/>
        </authorList>
    </citation>
    <scope>NUCLEOTIDE SEQUENCE</scope>
    <source>
        <strain evidence="2">CCFEE 5312</strain>
    </source>
</reference>
<feature type="chain" id="PRO_5042474914" evidence="1">
    <location>
        <begin position="19"/>
        <end position="210"/>
    </location>
</feature>
<feature type="signal peptide" evidence="1">
    <location>
        <begin position="1"/>
        <end position="18"/>
    </location>
</feature>
<comment type="caution">
    <text evidence="2">The sequence shown here is derived from an EMBL/GenBank/DDBJ whole genome shotgun (WGS) entry which is preliminary data.</text>
</comment>
<name>A0AAJ0G684_9PEZI</name>
<proteinExistence type="predicted"/>